<dbReference type="Gene3D" id="1.10.510.10">
    <property type="entry name" value="Transferase(Phosphotransferase) domain 1"/>
    <property type="match status" value="1"/>
</dbReference>
<dbReference type="AlphaFoldDB" id="A0AAN6SQD1"/>
<dbReference type="GO" id="GO:0004672">
    <property type="term" value="F:protein kinase activity"/>
    <property type="evidence" value="ECO:0007669"/>
    <property type="project" value="InterPro"/>
</dbReference>
<organism evidence="3 4">
    <name type="scientific">Parachaetomium inaequale</name>
    <dbReference type="NCBI Taxonomy" id="2588326"/>
    <lineage>
        <taxon>Eukaryota</taxon>
        <taxon>Fungi</taxon>
        <taxon>Dikarya</taxon>
        <taxon>Ascomycota</taxon>
        <taxon>Pezizomycotina</taxon>
        <taxon>Sordariomycetes</taxon>
        <taxon>Sordariomycetidae</taxon>
        <taxon>Sordariales</taxon>
        <taxon>Chaetomiaceae</taxon>
        <taxon>Parachaetomium</taxon>
    </lineage>
</organism>
<reference evidence="4" key="1">
    <citation type="journal article" date="2023" name="Mol. Phylogenet. Evol.">
        <title>Genome-scale phylogeny and comparative genomics of the fungal order Sordariales.</title>
        <authorList>
            <person name="Hensen N."/>
            <person name="Bonometti L."/>
            <person name="Westerberg I."/>
            <person name="Brannstrom I.O."/>
            <person name="Guillou S."/>
            <person name="Cros-Aarteil S."/>
            <person name="Calhoun S."/>
            <person name="Haridas S."/>
            <person name="Kuo A."/>
            <person name="Mondo S."/>
            <person name="Pangilinan J."/>
            <person name="Riley R."/>
            <person name="LaButti K."/>
            <person name="Andreopoulos B."/>
            <person name="Lipzen A."/>
            <person name="Chen C."/>
            <person name="Yan M."/>
            <person name="Daum C."/>
            <person name="Ng V."/>
            <person name="Clum A."/>
            <person name="Steindorff A."/>
            <person name="Ohm R.A."/>
            <person name="Martin F."/>
            <person name="Silar P."/>
            <person name="Natvig D.O."/>
            <person name="Lalanne C."/>
            <person name="Gautier V."/>
            <person name="Ament-Velasquez S.L."/>
            <person name="Kruys A."/>
            <person name="Hutchinson M.I."/>
            <person name="Powell A.J."/>
            <person name="Barry K."/>
            <person name="Miller A.N."/>
            <person name="Grigoriev I.V."/>
            <person name="Debuchy R."/>
            <person name="Gladieux P."/>
            <person name="Hiltunen Thoren M."/>
            <person name="Johannesson H."/>
        </authorList>
    </citation>
    <scope>NUCLEOTIDE SEQUENCE [LARGE SCALE GENOMIC DNA]</scope>
    <source>
        <strain evidence="4">CBS 284.82</strain>
    </source>
</reference>
<dbReference type="SMART" id="SM00220">
    <property type="entry name" value="S_TKc"/>
    <property type="match status" value="1"/>
</dbReference>
<accession>A0AAN6SQD1</accession>
<keyword evidence="4" id="KW-1185">Reference proteome</keyword>
<feature type="domain" description="Protein kinase" evidence="2">
    <location>
        <begin position="39"/>
        <end position="261"/>
    </location>
</feature>
<evidence type="ECO:0000313" key="3">
    <source>
        <dbReference type="EMBL" id="KAK4038198.1"/>
    </source>
</evidence>
<evidence type="ECO:0000313" key="4">
    <source>
        <dbReference type="Proteomes" id="UP001303115"/>
    </source>
</evidence>
<dbReference type="PANTHER" id="PTHR24347">
    <property type="entry name" value="SERINE/THREONINE-PROTEIN KINASE"/>
    <property type="match status" value="1"/>
</dbReference>
<dbReference type="EMBL" id="MU854436">
    <property type="protein sequence ID" value="KAK4038198.1"/>
    <property type="molecule type" value="Genomic_DNA"/>
</dbReference>
<feature type="compositionally biased region" description="Basic residues" evidence="1">
    <location>
        <begin position="69"/>
        <end position="81"/>
    </location>
</feature>
<protein>
    <submittedName>
        <fullName evidence="3">Kinase-like domain-containing protein</fullName>
    </submittedName>
</protein>
<keyword evidence="3" id="KW-0808">Transferase</keyword>
<comment type="caution">
    <text evidence="3">The sequence shown here is derived from an EMBL/GenBank/DDBJ whole genome shotgun (WGS) entry which is preliminary data.</text>
</comment>
<feature type="region of interest" description="Disordered" evidence="1">
    <location>
        <begin position="63"/>
        <end position="82"/>
    </location>
</feature>
<dbReference type="Pfam" id="PF00069">
    <property type="entry name" value="Pkinase"/>
    <property type="match status" value="1"/>
</dbReference>
<evidence type="ECO:0000259" key="2">
    <source>
        <dbReference type="PROSITE" id="PS50011"/>
    </source>
</evidence>
<dbReference type="Proteomes" id="UP001303115">
    <property type="component" value="Unassembled WGS sequence"/>
</dbReference>
<evidence type="ECO:0000256" key="1">
    <source>
        <dbReference type="SAM" id="MobiDB-lite"/>
    </source>
</evidence>
<sequence length="261" mass="29838">MGTSHKMPKEITRAEFIAGLERIDDKGIYPKIPADMPVTVALENLDNGVAFTKRGGVRRYETRTELAEKRRKGRQIPRRGNRPKDQLLDEVRILERVPKTPHPYIVRYLGCRICRGRITAIILESLQWTLRDYAHKRRDKFAQLDKEAFLAGLESAVDYIHSLGLAHNDINPYNIMVREADDGSCSPVLIDFDSCGPFRCRLLSSGTPGFADPEDPELFISLKRHDEFALGRLREWWDEEHQVEQIISESSSSESSSSDQN</sequence>
<dbReference type="PROSITE" id="PS50011">
    <property type="entry name" value="PROTEIN_KINASE_DOM"/>
    <property type="match status" value="1"/>
</dbReference>
<proteinExistence type="predicted"/>
<gene>
    <name evidence="3" type="ORF">C8A01DRAFT_48135</name>
</gene>
<keyword evidence="3" id="KW-0418">Kinase</keyword>
<dbReference type="GO" id="GO:0005524">
    <property type="term" value="F:ATP binding"/>
    <property type="evidence" value="ECO:0007669"/>
    <property type="project" value="InterPro"/>
</dbReference>
<name>A0AAN6SQD1_9PEZI</name>
<dbReference type="SUPFAM" id="SSF56112">
    <property type="entry name" value="Protein kinase-like (PK-like)"/>
    <property type="match status" value="1"/>
</dbReference>
<dbReference type="InterPro" id="IPR011009">
    <property type="entry name" value="Kinase-like_dom_sf"/>
</dbReference>
<dbReference type="InterPro" id="IPR000719">
    <property type="entry name" value="Prot_kinase_dom"/>
</dbReference>